<feature type="compositionally biased region" description="Basic and acidic residues" evidence="1">
    <location>
        <begin position="496"/>
        <end position="505"/>
    </location>
</feature>
<keyword evidence="3" id="KW-1185">Reference proteome</keyword>
<evidence type="ECO:0000256" key="1">
    <source>
        <dbReference type="SAM" id="MobiDB-lite"/>
    </source>
</evidence>
<feature type="region of interest" description="Disordered" evidence="1">
    <location>
        <begin position="496"/>
        <end position="545"/>
    </location>
</feature>
<feature type="region of interest" description="Disordered" evidence="1">
    <location>
        <begin position="441"/>
        <end position="471"/>
    </location>
</feature>
<comment type="caution">
    <text evidence="2">The sequence shown here is derived from an EMBL/GenBank/DDBJ whole genome shotgun (WGS) entry which is preliminary data.</text>
</comment>
<dbReference type="OrthoDB" id="263049at2759"/>
<feature type="region of interest" description="Disordered" evidence="1">
    <location>
        <begin position="322"/>
        <end position="411"/>
    </location>
</feature>
<gene>
    <name evidence="2" type="ORF">ABB37_08708</name>
</gene>
<evidence type="ECO:0000313" key="2">
    <source>
        <dbReference type="EMBL" id="KPA75017.1"/>
    </source>
</evidence>
<feature type="compositionally biased region" description="Low complexity" evidence="1">
    <location>
        <begin position="385"/>
        <end position="407"/>
    </location>
</feature>
<feature type="compositionally biased region" description="Acidic residues" evidence="1">
    <location>
        <begin position="327"/>
        <end position="343"/>
    </location>
</feature>
<proteinExistence type="predicted"/>
<evidence type="ECO:0000313" key="3">
    <source>
        <dbReference type="Proteomes" id="UP000037923"/>
    </source>
</evidence>
<organism evidence="2 3">
    <name type="scientific">Leptomonas pyrrhocoris</name>
    <name type="common">Firebug parasite</name>
    <dbReference type="NCBI Taxonomy" id="157538"/>
    <lineage>
        <taxon>Eukaryota</taxon>
        <taxon>Discoba</taxon>
        <taxon>Euglenozoa</taxon>
        <taxon>Kinetoplastea</taxon>
        <taxon>Metakinetoplastina</taxon>
        <taxon>Trypanosomatida</taxon>
        <taxon>Trypanosomatidae</taxon>
        <taxon>Leishmaniinae</taxon>
        <taxon>Leptomonas</taxon>
    </lineage>
</organism>
<dbReference type="AlphaFoldDB" id="A0A0M9FSD9"/>
<protein>
    <submittedName>
        <fullName evidence="2">Uncharacterized protein</fullName>
    </submittedName>
</protein>
<dbReference type="VEuPathDB" id="TriTrypDB:LpyrH10_26_0030"/>
<feature type="compositionally biased region" description="Acidic residues" evidence="1">
    <location>
        <begin position="357"/>
        <end position="369"/>
    </location>
</feature>
<reference evidence="2 3" key="1">
    <citation type="submission" date="2015-07" db="EMBL/GenBank/DDBJ databases">
        <title>High-quality genome of monoxenous trypanosomatid Leptomonas pyrrhocoris.</title>
        <authorList>
            <person name="Flegontov P."/>
            <person name="Butenko A."/>
            <person name="Firsov S."/>
            <person name="Vlcek C."/>
            <person name="Logacheva M.D."/>
            <person name="Field M."/>
            <person name="Filatov D."/>
            <person name="Flegontova O."/>
            <person name="Gerasimov E."/>
            <person name="Jackson A.P."/>
            <person name="Kelly S."/>
            <person name="Opperdoes F."/>
            <person name="O'Reilly A."/>
            <person name="Votypka J."/>
            <person name="Yurchenko V."/>
            <person name="Lukes J."/>
        </authorList>
    </citation>
    <scope>NUCLEOTIDE SEQUENCE [LARGE SCALE GENOMIC DNA]</scope>
    <source>
        <strain evidence="2">H10</strain>
    </source>
</reference>
<dbReference type="OMA" id="NRLRYNR"/>
<dbReference type="EMBL" id="LGTL01000026">
    <property type="protein sequence ID" value="KPA75017.1"/>
    <property type="molecule type" value="Genomic_DNA"/>
</dbReference>
<sequence>MPPKGRLPRRNKAGKNELNLEAVSEERIDAVTAEPLDPVKFIEVLSPDRTLRLFYNTSTLIRIALDKGGFMQPPHFREPMSNALRKRIESIEGKKFRFESRNSIVPTDEGGEGNGVNILHRHVYFDQIMDEFYLLSPAEVYVCPVCYEHYMKTRYLPSQLADQRTVRHLRNGKPVVDPLNVLSSMQGEDPVDGENDGSPIALNDSWDNILAHIVFRKAALWRAHMEKHHDINGVGAGDYRLRDVLCTYYNDYNQWNEEKYEDEMRQYGDSKKRTALTQQRYWHINASYNRLRYNRVVVAAELAAGHPEAVTESAFPNETIAHHFNPEDENEDDFIDDDEESERDDYIRPYSPTNDGFNDEDSEESEENDPLPARGRKRTREYTVASESDSQSSSDSASTETSSGDSEYNARVSKQRSLFKQGLLAERDCYYSRLSAEDRRFVERSQRSSVAPSQLYDPRMHQGPSKSNAVDDDVDWENIGEVLPVKHAAKLFKSEAKGLPPKEHSLTPARTTLLLDDDDTKTASDPIAAKASPNHVSRLLLDEDD</sequence>
<accession>A0A0M9FSD9</accession>
<dbReference type="Proteomes" id="UP000037923">
    <property type="component" value="Unassembled WGS sequence"/>
</dbReference>
<dbReference type="GeneID" id="26908992"/>
<dbReference type="RefSeq" id="XP_015653456.1">
    <property type="nucleotide sequence ID" value="XM_015807798.1"/>
</dbReference>
<name>A0A0M9FSD9_LEPPY</name>